<keyword evidence="2" id="KW-1185">Reference proteome</keyword>
<keyword evidence="1" id="KW-0812">Transmembrane</keyword>
<keyword evidence="1" id="KW-1133">Transmembrane helix</keyword>
<keyword evidence="1" id="KW-0472">Membrane</keyword>
<dbReference type="AlphaFoldDB" id="A0A0N5B1R2"/>
<feature type="transmembrane region" description="Helical" evidence="1">
    <location>
        <begin position="43"/>
        <end position="64"/>
    </location>
</feature>
<evidence type="ECO:0000313" key="3">
    <source>
        <dbReference type="WBParaSite" id="SPAL_0000001600.1"/>
    </source>
</evidence>
<protein>
    <submittedName>
        <fullName evidence="3">VASt domain-containing protein</fullName>
    </submittedName>
</protein>
<name>A0A0N5B1R2_STREA</name>
<evidence type="ECO:0000313" key="2">
    <source>
        <dbReference type="Proteomes" id="UP000046392"/>
    </source>
</evidence>
<reference evidence="3" key="1">
    <citation type="submission" date="2017-02" db="UniProtKB">
        <authorList>
            <consortium name="WormBaseParasite"/>
        </authorList>
    </citation>
    <scope>IDENTIFICATION</scope>
</reference>
<dbReference type="Proteomes" id="UP000046392">
    <property type="component" value="Unplaced"/>
</dbReference>
<dbReference type="WBParaSite" id="SPAL_0000001600.1">
    <property type="protein sequence ID" value="SPAL_0000001600.1"/>
    <property type="gene ID" value="SPAL_0000001600"/>
</dbReference>
<sequence>MGIGPSAEVKETVNIITQNNQNPSLGVPNESHLQIKNILYSEVLYWTKSIFAHIGLFAVIYHLVRCCLKNSICWKLTSIFTYNSCNSQRATNPPAIEMGGVRSNAKKEEFDEVKFMIRNEMKEIFDSYIKA</sequence>
<evidence type="ECO:0000256" key="1">
    <source>
        <dbReference type="SAM" id="Phobius"/>
    </source>
</evidence>
<organism evidence="2 3">
    <name type="scientific">Strongyloides papillosus</name>
    <name type="common">Intestinal threadworm</name>
    <dbReference type="NCBI Taxonomy" id="174720"/>
    <lineage>
        <taxon>Eukaryota</taxon>
        <taxon>Metazoa</taxon>
        <taxon>Ecdysozoa</taxon>
        <taxon>Nematoda</taxon>
        <taxon>Chromadorea</taxon>
        <taxon>Rhabditida</taxon>
        <taxon>Tylenchina</taxon>
        <taxon>Panagrolaimomorpha</taxon>
        <taxon>Strongyloidoidea</taxon>
        <taxon>Strongyloididae</taxon>
        <taxon>Strongyloides</taxon>
    </lineage>
</organism>
<proteinExistence type="predicted"/>
<accession>A0A0N5B1R2</accession>